<sequence length="935" mass="106292">MLFKNILLITVILMSSKGVSQELNLNAPIPASTKVKKGVLPNGLTYYIYNTDVTKNAASYYIIQNVGSILENDDQQGLAHFLEHMAFNGTENFEGKGVLNTLQKHGAVFGKDINAYTSFDETVYNMNNIPTTPELIDTCLLVLHDWSNYLLLTDEEIDAERGVIKEEWRSRRTGPMRILEQSLNTRFNHSKYVNRLPIGLMDIVENFEYKALRDFYHDWYRTDLQAIAVIGDVDVAQIEAKIKEKFSAIPKVDNPKERFIVDIPDNEEMLFSLAMDEEVTTSGINFSIRHPKKITDRNVSDLKTSIISSMITGMLSSRMNEILQNPETPLLGASVSYGKNSRSSNVFSLWVSPKPNKQYEAFKIGVKELNRAVKHGFTQAEIDRTISNYTNYYENEITGQDDKSHGSIAEGIKGNYLENITIPDLEERFQIIKSIFEQLTAEEVHDRLKELYSDKNRYIIVTGVKGNQNLSEEDAASMIESIENDNSIKPYVDEFAGKTLMSGIAIKPGNIVKETETNEIGATTFVLSNGAKVHFKFSKKNKNDVSLKALSYGGVSLLNEDEIPSVRILSDLVGKSGLGDYSAVELNKILAGKTAFTSVSVGQLSESISGSSVTKDVETLLQMTFLRFVKPRFDEEAYKVQRGNINNYLLKRSKDVDEKMNDSLTVALYGKADPNHRLFNSDLVKEFSFEKVKEIYSDRFNDPADFEFFIVGDVKEAQLKPLLEKYIASIPSQNTQENWKDKSSSWVNKEIDKKFNLKMEVPKGKVFIGYKSDFEFSLKNEILAKAIGDVLQLRFTQTLREEEGGTYGASTRSNLYKRPKSEAELMVTFNCNPDKVETLVEIVHREIHKLAQGDVLPVDLEKTMNNYLKEREQEKGYNRYEMDLLIDFFREGYNRNDPNNFENIVKNITVNDIQEFVKKLLDNSSSFEIIFKPLK</sequence>
<name>A0A6N6MEI8_9FLAO</name>
<comment type="cofactor">
    <cofactor evidence="1">
        <name>Zn(2+)</name>
        <dbReference type="ChEBI" id="CHEBI:29105"/>
    </cofactor>
</comment>
<comment type="caution">
    <text evidence="11">The sequence shown here is derived from an EMBL/GenBank/DDBJ whole genome shotgun (WGS) entry which is preliminary data.</text>
</comment>
<evidence type="ECO:0000256" key="2">
    <source>
        <dbReference type="ARBA" id="ARBA00007261"/>
    </source>
</evidence>
<gene>
    <name evidence="11" type="ORF">F6U93_07580</name>
</gene>
<dbReference type="Proteomes" id="UP000441333">
    <property type="component" value="Unassembled WGS sequence"/>
</dbReference>
<comment type="similarity">
    <text evidence="2 8">Belongs to the peptidase M16 family.</text>
</comment>
<keyword evidence="4" id="KW-0479">Metal-binding</keyword>
<keyword evidence="6" id="KW-0862">Zinc</keyword>
<dbReference type="PROSITE" id="PS00143">
    <property type="entry name" value="INSULINASE"/>
    <property type="match status" value="1"/>
</dbReference>
<evidence type="ECO:0000256" key="6">
    <source>
        <dbReference type="ARBA" id="ARBA00022833"/>
    </source>
</evidence>
<dbReference type="InterPro" id="IPR007863">
    <property type="entry name" value="Peptidase_M16_C"/>
</dbReference>
<dbReference type="GO" id="GO:0046872">
    <property type="term" value="F:metal ion binding"/>
    <property type="evidence" value="ECO:0007669"/>
    <property type="project" value="UniProtKB-KW"/>
</dbReference>
<dbReference type="InterPro" id="IPR001431">
    <property type="entry name" value="Pept_M16_Zn_BS"/>
</dbReference>
<evidence type="ECO:0000313" key="11">
    <source>
        <dbReference type="EMBL" id="KAB1068151.1"/>
    </source>
</evidence>
<keyword evidence="12" id="KW-1185">Reference proteome</keyword>
<dbReference type="Pfam" id="PF00675">
    <property type="entry name" value="Peptidase_M16"/>
    <property type="match status" value="1"/>
</dbReference>
<dbReference type="InterPro" id="IPR011765">
    <property type="entry name" value="Pept_M16_N"/>
</dbReference>
<keyword evidence="5" id="KW-0378">Hydrolase</keyword>
<dbReference type="Pfam" id="PF05193">
    <property type="entry name" value="Peptidase_M16_C"/>
    <property type="match status" value="2"/>
</dbReference>
<reference evidence="11 12" key="1">
    <citation type="submission" date="2019-09" db="EMBL/GenBank/DDBJ databases">
        <authorList>
            <person name="Cao W.R."/>
        </authorList>
    </citation>
    <scope>NUCLEOTIDE SEQUENCE [LARGE SCALE GENOMIC DNA]</scope>
    <source>
        <strain evidence="11 12">B1N29</strain>
    </source>
</reference>
<evidence type="ECO:0000256" key="3">
    <source>
        <dbReference type="ARBA" id="ARBA00022670"/>
    </source>
</evidence>
<feature type="domain" description="Peptidase M16 C-terminal" evidence="10">
    <location>
        <begin position="687"/>
        <end position="866"/>
    </location>
</feature>
<evidence type="ECO:0000256" key="1">
    <source>
        <dbReference type="ARBA" id="ARBA00001947"/>
    </source>
</evidence>
<keyword evidence="7" id="KW-0482">Metalloprotease</keyword>
<feature type="domain" description="Peptidase M16 N-terminal" evidence="9">
    <location>
        <begin position="51"/>
        <end position="187"/>
    </location>
</feature>
<dbReference type="PANTHER" id="PTHR43690:SF17">
    <property type="entry name" value="PROTEIN YHJJ"/>
    <property type="match status" value="1"/>
</dbReference>
<keyword evidence="3" id="KW-0645">Protease</keyword>
<dbReference type="InterPro" id="IPR011249">
    <property type="entry name" value="Metalloenz_LuxS/M16"/>
</dbReference>
<dbReference type="GO" id="GO:0004222">
    <property type="term" value="F:metalloendopeptidase activity"/>
    <property type="evidence" value="ECO:0007669"/>
    <property type="project" value="InterPro"/>
</dbReference>
<organism evidence="11 12">
    <name type="scientific">Pseudotamlana haliotis</name>
    <dbReference type="NCBI Taxonomy" id="2614804"/>
    <lineage>
        <taxon>Bacteria</taxon>
        <taxon>Pseudomonadati</taxon>
        <taxon>Bacteroidota</taxon>
        <taxon>Flavobacteriia</taxon>
        <taxon>Flavobacteriales</taxon>
        <taxon>Flavobacteriaceae</taxon>
        <taxon>Pseudotamlana</taxon>
    </lineage>
</organism>
<dbReference type="Gene3D" id="3.30.830.10">
    <property type="entry name" value="Metalloenzyme, LuxS/M16 peptidase-like"/>
    <property type="match status" value="4"/>
</dbReference>
<dbReference type="EMBL" id="WAAT01000040">
    <property type="protein sequence ID" value="KAB1068151.1"/>
    <property type="molecule type" value="Genomic_DNA"/>
</dbReference>
<dbReference type="InterPro" id="IPR050626">
    <property type="entry name" value="Peptidase_M16"/>
</dbReference>
<evidence type="ECO:0000313" key="12">
    <source>
        <dbReference type="Proteomes" id="UP000441333"/>
    </source>
</evidence>
<dbReference type="AlphaFoldDB" id="A0A6N6MEI8"/>
<evidence type="ECO:0000259" key="10">
    <source>
        <dbReference type="Pfam" id="PF05193"/>
    </source>
</evidence>
<feature type="domain" description="Peptidase M16 C-terminal" evidence="10">
    <location>
        <begin position="207"/>
        <end position="388"/>
    </location>
</feature>
<protein>
    <submittedName>
        <fullName evidence="11">Insulinase family protein</fullName>
    </submittedName>
</protein>
<accession>A0A6N6MEI8</accession>
<evidence type="ECO:0000256" key="4">
    <source>
        <dbReference type="ARBA" id="ARBA00022723"/>
    </source>
</evidence>
<evidence type="ECO:0000256" key="8">
    <source>
        <dbReference type="RuleBase" id="RU004447"/>
    </source>
</evidence>
<dbReference type="PANTHER" id="PTHR43690">
    <property type="entry name" value="NARDILYSIN"/>
    <property type="match status" value="1"/>
</dbReference>
<dbReference type="SUPFAM" id="SSF63411">
    <property type="entry name" value="LuxS/MPP-like metallohydrolase"/>
    <property type="match status" value="4"/>
</dbReference>
<dbReference type="GO" id="GO:0006508">
    <property type="term" value="P:proteolysis"/>
    <property type="evidence" value="ECO:0007669"/>
    <property type="project" value="UniProtKB-KW"/>
</dbReference>
<evidence type="ECO:0000259" key="9">
    <source>
        <dbReference type="Pfam" id="PF00675"/>
    </source>
</evidence>
<proteinExistence type="inferred from homology"/>
<evidence type="ECO:0000256" key="5">
    <source>
        <dbReference type="ARBA" id="ARBA00022801"/>
    </source>
</evidence>
<evidence type="ECO:0000256" key="7">
    <source>
        <dbReference type="ARBA" id="ARBA00023049"/>
    </source>
</evidence>